<dbReference type="SUPFAM" id="SSF63829">
    <property type="entry name" value="Calcium-dependent phosphotriesterase"/>
    <property type="match status" value="1"/>
</dbReference>
<dbReference type="AlphaFoldDB" id="S5DPC2"/>
<dbReference type="InterPro" id="IPR010262">
    <property type="entry name" value="Arylsulfotransferase_bact"/>
</dbReference>
<reference evidence="1" key="1">
    <citation type="journal article" date="2013" name="Sci. Rep.">
        <title>Metagenomics uncovers a new group of low GC and ultra-small marine Actinobacteria.</title>
        <authorList>
            <person name="Ghai R."/>
            <person name="Mizuno C.M."/>
            <person name="Picazo A."/>
            <person name="Camacho A."/>
            <person name="Rodriguez-Valera F."/>
        </authorList>
    </citation>
    <scope>NUCLEOTIDE SEQUENCE</scope>
</reference>
<dbReference type="Pfam" id="PF05935">
    <property type="entry name" value="Arylsulfotrans"/>
    <property type="match status" value="1"/>
</dbReference>
<proteinExistence type="predicted"/>
<dbReference type="PANTHER" id="PTHR35340">
    <property type="entry name" value="PQQ ENZYME REPEAT PROTEIN-RELATED"/>
    <property type="match status" value="1"/>
</dbReference>
<dbReference type="InterPro" id="IPR053143">
    <property type="entry name" value="Arylsulfate_ST"/>
</dbReference>
<protein>
    <submittedName>
        <fullName evidence="1">MedDCM-OCT-S23-C8-cds42</fullName>
    </submittedName>
</protein>
<dbReference type="EMBL" id="KC811108">
    <property type="protein sequence ID" value="AGQ18695.1"/>
    <property type="molecule type" value="Genomic_DNA"/>
</dbReference>
<sequence length="505" mass="58376">MRKQNLEFKFTDLEQIYNVNEKNNTSLLIDIKSSNEDPYSLSPAFESVIERYCWVPKNNSDVLSLDLSVQKNTKIYLNNKLADSSKIKISAKDGPQEYNFIFRKDDQIAKYSLVCLPVNFPPLNINITNSSMVADGNIFTSVFIVPKIVHWPLIIRDVIKYFPELKRYYIKYLYQNIRTRINIPKIVKHQTEKKLTKSRKYLPYIMMLDKFGVPIWYKMAGIGFSAFRPYKNGYYYGAVSNYPQFAIGLGKTVLLDQDFNIESFKQIMEKDIYTELHEFQYLDDDTVIQIGSKTHKFQNQKVESGIISIENEQKGTKFLWDSIDHVSPKFSKVPTKEWGMNTNDYFHMNAVRILKDGNYLASARHTQTIMKIDKTSGKILWHMGKGKLNNFKFVNDPYDGFSHQHAPEELENGNILIWDNGIDSIKDGSRVVEYKIDETSYTATLVWSKEFKNLQANVAGNCHKIGENSYIAAFGSQGYIEEFNKDGTKVLSIDPGGLIYQVRKS</sequence>
<organism evidence="1">
    <name type="scientific">Candidatus Actinomarina minuta</name>
    <dbReference type="NCBI Taxonomy" id="1389454"/>
    <lineage>
        <taxon>Bacteria</taxon>
        <taxon>Bacillati</taxon>
        <taxon>Actinomycetota</taxon>
        <taxon>Actinomycetes</taxon>
        <taxon>Candidatus Actinomarinidae</taxon>
        <taxon>Candidatus Actinomarinales</taxon>
        <taxon>Candidatus Actinomarineae</taxon>
        <taxon>Candidatus Actinomarinaceae</taxon>
        <taxon>Candidatus Actinomarina</taxon>
    </lineage>
</organism>
<accession>S5DPC2</accession>
<dbReference type="PANTHER" id="PTHR35340:SF5">
    <property type="entry name" value="ASST-DOMAIN-CONTAINING PROTEIN"/>
    <property type="match status" value="1"/>
</dbReference>
<evidence type="ECO:0000313" key="1">
    <source>
        <dbReference type="EMBL" id="AGQ18695.1"/>
    </source>
</evidence>
<dbReference type="GO" id="GO:0004062">
    <property type="term" value="F:aryl sulfotransferase activity"/>
    <property type="evidence" value="ECO:0007669"/>
    <property type="project" value="InterPro"/>
</dbReference>
<name>S5DPC2_9ACTN</name>